<keyword evidence="2" id="KW-1185">Reference proteome</keyword>
<dbReference type="EMBL" id="BA000040">
    <property type="protein sequence ID" value="BAC49926.1"/>
    <property type="molecule type" value="Genomic_DNA"/>
</dbReference>
<dbReference type="OrthoDB" id="9968898at2"/>
<evidence type="ECO:0000313" key="1">
    <source>
        <dbReference type="EMBL" id="BAC49926.1"/>
    </source>
</evidence>
<dbReference type="AlphaFoldDB" id="Q89L87"/>
<dbReference type="InParanoid" id="Q89L87"/>
<accession>Q89L87</accession>
<name>Q89L87_BRADU</name>
<organism evidence="1 2">
    <name type="scientific">Bradyrhizobium diazoefficiens (strain JCM 10833 / BCRC 13528 / IAM 13628 / NBRC 14792 / USDA 110)</name>
    <dbReference type="NCBI Taxonomy" id="224911"/>
    <lineage>
        <taxon>Bacteria</taxon>
        <taxon>Pseudomonadati</taxon>
        <taxon>Pseudomonadota</taxon>
        <taxon>Alphaproteobacteria</taxon>
        <taxon>Hyphomicrobiales</taxon>
        <taxon>Nitrobacteraceae</taxon>
        <taxon>Bradyrhizobium</taxon>
    </lineage>
</organism>
<dbReference type="Proteomes" id="UP000002526">
    <property type="component" value="Chromosome"/>
</dbReference>
<gene>
    <name evidence="1" type="ordered locus">bll4661</name>
</gene>
<evidence type="ECO:0000313" key="2">
    <source>
        <dbReference type="Proteomes" id="UP000002526"/>
    </source>
</evidence>
<dbReference type="KEGG" id="bja:bll4661"/>
<reference evidence="2" key="1">
    <citation type="journal article" date="2002" name="DNA Res.">
        <title>Complete genomic sequence of nitrogen-fixing symbiotic bacterium Bradyrhizobium japonicum USDA110.</title>
        <authorList>
            <person name="Kaneko T."/>
            <person name="Nakamura Y."/>
            <person name="Sato S."/>
            <person name="Minamisawa K."/>
            <person name="Uchiumi T."/>
            <person name="Sasamoto S."/>
            <person name="Watanabe A."/>
            <person name="Idesawa K."/>
            <person name="Iriguchi M."/>
            <person name="Kawashima K."/>
            <person name="Kohara M."/>
            <person name="Matsumoto M."/>
            <person name="Shimpo S."/>
            <person name="Tsuruoka H."/>
            <person name="Wada T."/>
            <person name="Yamada M."/>
            <person name="Tabata S."/>
        </authorList>
    </citation>
    <scope>NUCLEOTIDE SEQUENCE [LARGE SCALE GENOMIC DNA]</scope>
    <source>
        <strain evidence="2">JCM 10833 / BCRC 13528 / IAM 13628 / NBRC 14792 / USDA 110</strain>
    </source>
</reference>
<sequence>MLPSSSEPQGLENSRDDPGLGALIRIEGANCMSVTPIALHRASAVGAFRWTVFFFVAIAAFAQRDEKTGTILATLVFLIDVVSWNLGELIAATTVASSNQQWHSTLTDRLIFEKTARSLPRSSAYRFRADHSGGHAGCDRGRQ</sequence>
<proteinExistence type="predicted"/>
<protein>
    <submittedName>
        <fullName evidence="1">Bll4661 protein</fullName>
    </submittedName>
</protein>
<dbReference type="HOGENOM" id="CLU_1802382_0_0_5"/>
<dbReference type="EnsemblBacteria" id="BAC49926">
    <property type="protein sequence ID" value="BAC49926"/>
    <property type="gene ID" value="BAC49926"/>
</dbReference>